<reference evidence="3" key="2">
    <citation type="submission" date="2022-01" db="EMBL/GenBank/DDBJ databases">
        <authorList>
            <person name="Yamashiro T."/>
            <person name="Shiraishi A."/>
            <person name="Satake H."/>
            <person name="Nakayama K."/>
        </authorList>
    </citation>
    <scope>NUCLEOTIDE SEQUENCE</scope>
</reference>
<keyword evidence="4" id="KW-1185">Reference proteome</keyword>
<evidence type="ECO:0000313" key="3">
    <source>
        <dbReference type="EMBL" id="GJT34163.1"/>
    </source>
</evidence>
<evidence type="ECO:0000256" key="1">
    <source>
        <dbReference type="ARBA" id="ARBA00009778"/>
    </source>
</evidence>
<dbReference type="PANTHER" id="PTHR34224:SF4">
    <property type="entry name" value="INTERACTOR OF CONSTITUTIVE ACTIVE ROPS 2, CHLOROPLASTIC"/>
    <property type="match status" value="1"/>
</dbReference>
<name>A0ABQ5D573_9ASTR</name>
<dbReference type="Proteomes" id="UP001151760">
    <property type="component" value="Unassembled WGS sequence"/>
</dbReference>
<sequence length="193" mass="22028">MSEKLQESEKQLDDIQLLKNPGLQELRKILRDRDREWESELESVQKHHSMDSAALASVMNEIQKLKIQLEKVSESKATQAKYADSVHDEMLKLRLELSEILRLKSNARADSLEGLVSKLEAKDVNPKGNDDVVVDDQEELNCVKIEVEKLCSQFVGAEKRYQSTLQIRSAYELVEQTRSESGEKVSTLEANLE</sequence>
<evidence type="ECO:0000313" key="4">
    <source>
        <dbReference type="Proteomes" id="UP001151760"/>
    </source>
</evidence>
<evidence type="ECO:0000256" key="2">
    <source>
        <dbReference type="ARBA" id="ARBA00023054"/>
    </source>
</evidence>
<comment type="caution">
    <text evidence="3">The sequence shown here is derived from an EMBL/GenBank/DDBJ whole genome shotgun (WGS) entry which is preliminary data.</text>
</comment>
<dbReference type="EMBL" id="BQNB010014939">
    <property type="protein sequence ID" value="GJT34163.1"/>
    <property type="molecule type" value="Genomic_DNA"/>
</dbReference>
<reference evidence="3" key="1">
    <citation type="journal article" date="2022" name="Int. J. Mol. Sci.">
        <title>Draft Genome of Tanacetum Coccineum: Genomic Comparison of Closely Related Tanacetum-Family Plants.</title>
        <authorList>
            <person name="Yamashiro T."/>
            <person name="Shiraishi A."/>
            <person name="Nakayama K."/>
            <person name="Satake H."/>
        </authorList>
    </citation>
    <scope>NUCLEOTIDE SEQUENCE</scope>
</reference>
<organism evidence="3 4">
    <name type="scientific">Tanacetum coccineum</name>
    <dbReference type="NCBI Taxonomy" id="301880"/>
    <lineage>
        <taxon>Eukaryota</taxon>
        <taxon>Viridiplantae</taxon>
        <taxon>Streptophyta</taxon>
        <taxon>Embryophyta</taxon>
        <taxon>Tracheophyta</taxon>
        <taxon>Spermatophyta</taxon>
        <taxon>Magnoliopsida</taxon>
        <taxon>eudicotyledons</taxon>
        <taxon>Gunneridae</taxon>
        <taxon>Pentapetalae</taxon>
        <taxon>asterids</taxon>
        <taxon>campanulids</taxon>
        <taxon>Asterales</taxon>
        <taxon>Asteraceae</taxon>
        <taxon>Asteroideae</taxon>
        <taxon>Anthemideae</taxon>
        <taxon>Anthemidinae</taxon>
        <taxon>Tanacetum</taxon>
    </lineage>
</organism>
<protein>
    <submittedName>
        <fullName evidence="3">Interactor of constitutive active ROPs 2, chloroplastic-like protein</fullName>
    </submittedName>
</protein>
<keyword evidence="2" id="KW-0175">Coiled coil</keyword>
<dbReference type="PANTHER" id="PTHR34224">
    <property type="entry name" value="INTERACTOR OF CONSTITUTIVE ACTIVE ROPS 2, CHLOROPLASTIC-RELATED"/>
    <property type="match status" value="1"/>
</dbReference>
<dbReference type="InterPro" id="IPR029688">
    <property type="entry name" value="ICR"/>
</dbReference>
<accession>A0ABQ5D573</accession>
<proteinExistence type="inferred from homology"/>
<gene>
    <name evidence="3" type="ORF">Tco_0924582</name>
</gene>
<comment type="similarity">
    <text evidence="1">Belongs to the ICR family.</text>
</comment>